<gene>
    <name evidence="2" type="ORF">TDIS_1231</name>
</gene>
<organism evidence="2 3">
    <name type="scientific">Thermosulfurimonas dismutans</name>
    <dbReference type="NCBI Taxonomy" id="999894"/>
    <lineage>
        <taxon>Bacteria</taxon>
        <taxon>Pseudomonadati</taxon>
        <taxon>Thermodesulfobacteriota</taxon>
        <taxon>Thermodesulfobacteria</taxon>
        <taxon>Thermodesulfobacteriales</taxon>
        <taxon>Thermodesulfobacteriaceae</taxon>
        <taxon>Thermosulfurimonas</taxon>
    </lineage>
</organism>
<proteinExistence type="predicted"/>
<sequence>MRGIIKGIKGVMFKILVVTVAWINIVGYALAVETTMIVKLQEDIRNSFKRLDHMQKEYEGKVVELDREIQEVIQEIGATKDPERRNYLAKRYFRLRAEILATTAKTYAEIHDILVNTISKMEKLYRLMEDNEELSPLSEDDKRIVSNIMVGLRNLFYSILESSPNNPRLALISHNIKSLDERFRRFFRSNDNISFQEQIDYLTDLAASIRASLSLLEEERGEIFRNIYQFVQTNITNQVFRLKPTYYNIVKNYSRYHKYDAEVLSSVRGDTPEADYPFADLNSVGQY</sequence>
<keyword evidence="3" id="KW-1185">Reference proteome</keyword>
<protein>
    <submittedName>
        <fullName evidence="2">Uncharacterized protein</fullName>
    </submittedName>
</protein>
<feature type="coiled-coil region" evidence="1">
    <location>
        <begin position="37"/>
        <end position="75"/>
    </location>
</feature>
<reference evidence="2 3" key="1">
    <citation type="submission" date="2016-04" db="EMBL/GenBank/DDBJ databases">
        <title>Genome analysis of Thermosulfurimonas dismutans, the first thermophilic sulfur-disproportionating bacterium of the phylum Thermodesulfobacteria.</title>
        <authorList>
            <person name="Mardanov A.V."/>
            <person name="Beletsky A.V."/>
            <person name="Kadnikov V.V."/>
            <person name="Slobodkin A.I."/>
            <person name="Ravin N.V."/>
        </authorList>
    </citation>
    <scope>NUCLEOTIDE SEQUENCE [LARGE SCALE GENOMIC DNA]</scope>
    <source>
        <strain evidence="2 3">S95</strain>
    </source>
</reference>
<dbReference type="Proteomes" id="UP000078390">
    <property type="component" value="Unassembled WGS sequence"/>
</dbReference>
<name>A0A179D3J7_9BACT</name>
<evidence type="ECO:0000313" key="2">
    <source>
        <dbReference type="EMBL" id="OAQ20616.1"/>
    </source>
</evidence>
<dbReference type="RefSeq" id="WP_068670400.1">
    <property type="nucleotide sequence ID" value="NZ_LWLG01000008.1"/>
</dbReference>
<evidence type="ECO:0000256" key="1">
    <source>
        <dbReference type="SAM" id="Coils"/>
    </source>
</evidence>
<keyword evidence="1" id="KW-0175">Coiled coil</keyword>
<dbReference type="EMBL" id="LWLG01000008">
    <property type="protein sequence ID" value="OAQ20616.1"/>
    <property type="molecule type" value="Genomic_DNA"/>
</dbReference>
<evidence type="ECO:0000313" key="3">
    <source>
        <dbReference type="Proteomes" id="UP000078390"/>
    </source>
</evidence>
<accession>A0A179D3J7</accession>
<comment type="caution">
    <text evidence="2">The sequence shown here is derived from an EMBL/GenBank/DDBJ whole genome shotgun (WGS) entry which is preliminary data.</text>
</comment>
<dbReference type="AlphaFoldDB" id="A0A179D3J7"/>
<dbReference type="STRING" id="999894.TDIS_1231"/>